<evidence type="ECO:0000313" key="9">
    <source>
        <dbReference type="EMBL" id="MDG3015166.1"/>
    </source>
</evidence>
<dbReference type="AlphaFoldDB" id="A0A9X4M655"/>
<keyword evidence="6 7" id="KW-0472">Membrane</keyword>
<dbReference type="EMBL" id="JANRHA010000006">
    <property type="protein sequence ID" value="MDG3015166.1"/>
    <property type="molecule type" value="Genomic_DNA"/>
</dbReference>
<name>A0A9X4M655_9ACTN</name>
<evidence type="ECO:0000256" key="1">
    <source>
        <dbReference type="ARBA" id="ARBA00004651"/>
    </source>
</evidence>
<evidence type="ECO:0000313" key="10">
    <source>
        <dbReference type="Proteomes" id="UP001152755"/>
    </source>
</evidence>
<comment type="caution">
    <text evidence="9">The sequence shown here is derived from an EMBL/GenBank/DDBJ whole genome shotgun (WGS) entry which is preliminary data.</text>
</comment>
<dbReference type="PANTHER" id="PTHR43738">
    <property type="entry name" value="ABC TRANSPORTER, MEMBRANE PROTEIN"/>
    <property type="match status" value="1"/>
</dbReference>
<dbReference type="RefSeq" id="WP_277833677.1">
    <property type="nucleotide sequence ID" value="NZ_JAAIVF010000005.1"/>
</dbReference>
<evidence type="ECO:0000256" key="6">
    <source>
        <dbReference type="ARBA" id="ARBA00023136"/>
    </source>
</evidence>
<keyword evidence="10" id="KW-1185">Reference proteome</keyword>
<protein>
    <submittedName>
        <fullName evidence="9">ABC transporter permease</fullName>
    </submittedName>
</protein>
<evidence type="ECO:0000259" key="8">
    <source>
        <dbReference type="Pfam" id="PF02687"/>
    </source>
</evidence>
<evidence type="ECO:0000256" key="7">
    <source>
        <dbReference type="SAM" id="Phobius"/>
    </source>
</evidence>
<dbReference type="Proteomes" id="UP001152755">
    <property type="component" value="Unassembled WGS sequence"/>
</dbReference>
<evidence type="ECO:0000256" key="5">
    <source>
        <dbReference type="ARBA" id="ARBA00022989"/>
    </source>
</evidence>
<dbReference type="PANTHER" id="PTHR43738:SF1">
    <property type="entry name" value="HEMIN TRANSPORT SYSTEM PERMEASE PROTEIN HRTB-RELATED"/>
    <property type="match status" value="1"/>
</dbReference>
<evidence type="ECO:0000256" key="2">
    <source>
        <dbReference type="ARBA" id="ARBA00022448"/>
    </source>
</evidence>
<keyword evidence="4 7" id="KW-0812">Transmembrane</keyword>
<feature type="transmembrane region" description="Helical" evidence="7">
    <location>
        <begin position="307"/>
        <end position="328"/>
    </location>
</feature>
<evidence type="ECO:0000256" key="3">
    <source>
        <dbReference type="ARBA" id="ARBA00022475"/>
    </source>
</evidence>
<organism evidence="9 10">
    <name type="scientific">Speluncibacter jeojiensis</name>
    <dbReference type="NCBI Taxonomy" id="2710754"/>
    <lineage>
        <taxon>Bacteria</taxon>
        <taxon>Bacillati</taxon>
        <taxon>Actinomycetota</taxon>
        <taxon>Actinomycetes</taxon>
        <taxon>Mycobacteriales</taxon>
        <taxon>Speluncibacteraceae</taxon>
        <taxon>Speluncibacter</taxon>
    </lineage>
</organism>
<accession>A0A9X4M655</accession>
<reference evidence="9" key="1">
    <citation type="submission" date="2022-08" db="EMBL/GenBank/DDBJ databases">
        <title>Genome analysis of Corynebacteriales strain.</title>
        <authorList>
            <person name="Lee S.D."/>
        </authorList>
    </citation>
    <scope>NUCLEOTIDE SEQUENCE</scope>
    <source>
        <strain evidence="9">D3-21</strain>
    </source>
</reference>
<feature type="transmembrane region" description="Helical" evidence="7">
    <location>
        <begin position="340"/>
        <end position="360"/>
    </location>
</feature>
<keyword evidence="3" id="KW-1003">Cell membrane</keyword>
<proteinExistence type="predicted"/>
<keyword evidence="2" id="KW-0813">Transport</keyword>
<sequence>MFFLARRELWFARSRFGLMGGVVALIAVLMVMLSGLSSGLVEDGVSGLKAMPVDDFAFAAGTKTDSAFSRSVVDMRQVQAWKSRPDVADAAPFGNALVNAHSSRGVAIDLALFGVEPGSYLAPAVAQGERMGSADGIVVSKTALDAGLHIGDTVTVDRLGTTMKVVGATGDKQTFGHVDVAYVPLHLWQSIHAGAEPGEPVRPEAYQEASAVAIRAQAGQSVDLAAGDAAAGTSAMAIKASFDASPGYSAEMSTMTLIKVFLYAISALVVGAFFTVWTIQRRPELAVLRAVGAPTGYLLRDGVMQALIVLVVSTGAGVLVGVAGASLISGMPFALETGPVALGAALLVVLGLLGAAAAIVRIARVDPLTALGGNR</sequence>
<keyword evidence="5 7" id="KW-1133">Transmembrane helix</keyword>
<feature type="domain" description="ABC3 transporter permease C-terminal" evidence="8">
    <location>
        <begin position="260"/>
        <end position="367"/>
    </location>
</feature>
<gene>
    <name evidence="9" type="ORF">NVS88_11445</name>
</gene>
<dbReference type="InterPro" id="IPR051125">
    <property type="entry name" value="ABC-4/HrtB_transporter"/>
</dbReference>
<dbReference type="InterPro" id="IPR003838">
    <property type="entry name" value="ABC3_permease_C"/>
</dbReference>
<evidence type="ECO:0000256" key="4">
    <source>
        <dbReference type="ARBA" id="ARBA00022692"/>
    </source>
</evidence>
<comment type="subcellular location">
    <subcellularLocation>
        <location evidence="1">Cell membrane</location>
        <topology evidence="1">Multi-pass membrane protein</topology>
    </subcellularLocation>
</comment>
<feature type="transmembrane region" description="Helical" evidence="7">
    <location>
        <begin position="260"/>
        <end position="279"/>
    </location>
</feature>
<dbReference type="GO" id="GO:0005886">
    <property type="term" value="C:plasma membrane"/>
    <property type="evidence" value="ECO:0007669"/>
    <property type="project" value="UniProtKB-SubCell"/>
</dbReference>
<dbReference type="Pfam" id="PF02687">
    <property type="entry name" value="FtsX"/>
    <property type="match status" value="1"/>
</dbReference>